<dbReference type="InterPro" id="IPR049809">
    <property type="entry name" value="YehF/YfeS-like_WGR"/>
</dbReference>
<dbReference type="InterPro" id="IPR036930">
    <property type="entry name" value="WGR_dom_sf"/>
</dbReference>
<reference evidence="2" key="1">
    <citation type="submission" date="2018-06" db="EMBL/GenBank/DDBJ databases">
        <authorList>
            <person name="Zhirakovskaya E."/>
        </authorList>
    </citation>
    <scope>NUCLEOTIDE SEQUENCE</scope>
</reference>
<gene>
    <name evidence="2" type="ORF">MNBD_GAMMA16-1600</name>
</gene>
<accession>A0A3B0ZMJ6</accession>
<dbReference type="AlphaFoldDB" id="A0A3B0ZMJ6"/>
<dbReference type="Pfam" id="PF05406">
    <property type="entry name" value="WGR"/>
    <property type="match status" value="1"/>
</dbReference>
<dbReference type="SUPFAM" id="SSF142921">
    <property type="entry name" value="WGR domain-like"/>
    <property type="match status" value="1"/>
</dbReference>
<dbReference type="InterPro" id="IPR008893">
    <property type="entry name" value="WGR_domain"/>
</dbReference>
<feature type="domain" description="WGR" evidence="1">
    <location>
        <begin position="10"/>
        <end position="80"/>
    </location>
</feature>
<evidence type="ECO:0000313" key="2">
    <source>
        <dbReference type="EMBL" id="VAW88557.1"/>
    </source>
</evidence>
<sequence length="92" mass="10743">MTPKSQSLRVYMQASVVNGKIPKYYHLILHQDMLSGWTLVREWGMQGSSGRVMRNHYPDYAEAELALLRIRDIQIQRGYQVVFLEGSKQLME</sequence>
<proteinExistence type="predicted"/>
<protein>
    <recommendedName>
        <fullName evidence="1">WGR domain-containing protein</fullName>
    </recommendedName>
</protein>
<organism evidence="2">
    <name type="scientific">hydrothermal vent metagenome</name>
    <dbReference type="NCBI Taxonomy" id="652676"/>
    <lineage>
        <taxon>unclassified sequences</taxon>
        <taxon>metagenomes</taxon>
        <taxon>ecological metagenomes</taxon>
    </lineage>
</organism>
<evidence type="ECO:0000259" key="1">
    <source>
        <dbReference type="Pfam" id="PF05406"/>
    </source>
</evidence>
<name>A0A3B0ZMJ6_9ZZZZ</name>
<dbReference type="CDD" id="cd07996">
    <property type="entry name" value="WGR_MMR_like"/>
    <property type="match status" value="1"/>
</dbReference>
<dbReference type="EMBL" id="UOFO01000148">
    <property type="protein sequence ID" value="VAW88557.1"/>
    <property type="molecule type" value="Genomic_DNA"/>
</dbReference>